<dbReference type="PRINTS" id="PR00469">
    <property type="entry name" value="PNDRDTASEII"/>
</dbReference>
<dbReference type="AlphaFoldDB" id="A0AAD7UI97"/>
<keyword evidence="4" id="KW-0560">Oxidoreductase</keyword>
<comment type="similarity">
    <text evidence="1">Belongs to the FAD-dependent oxidoreductase family.</text>
</comment>
<reference evidence="6" key="1">
    <citation type="submission" date="2023-01" db="EMBL/GenBank/DDBJ databases">
        <title>Metagenome sequencing of chrysophaentin producing Chrysophaeum taylorii.</title>
        <authorList>
            <person name="Davison J."/>
            <person name="Bewley C."/>
        </authorList>
    </citation>
    <scope>NUCLEOTIDE SEQUENCE</scope>
    <source>
        <strain evidence="6">NIES-1699</strain>
    </source>
</reference>
<evidence type="ECO:0000313" key="6">
    <source>
        <dbReference type="EMBL" id="KAJ8605440.1"/>
    </source>
</evidence>
<dbReference type="Gene3D" id="3.50.50.100">
    <property type="match status" value="1"/>
</dbReference>
<dbReference type="InterPro" id="IPR036188">
    <property type="entry name" value="FAD/NAD-bd_sf"/>
</dbReference>
<dbReference type="GO" id="GO:0050660">
    <property type="term" value="F:flavin adenine dinucleotide binding"/>
    <property type="evidence" value="ECO:0007669"/>
    <property type="project" value="TreeGrafter"/>
</dbReference>
<evidence type="ECO:0000256" key="3">
    <source>
        <dbReference type="ARBA" id="ARBA00022827"/>
    </source>
</evidence>
<feature type="domain" description="FAD/NAD(P)-binding" evidence="5">
    <location>
        <begin position="4"/>
        <end position="268"/>
    </location>
</feature>
<dbReference type="GO" id="GO:0005737">
    <property type="term" value="C:cytoplasm"/>
    <property type="evidence" value="ECO:0007669"/>
    <property type="project" value="TreeGrafter"/>
</dbReference>
<dbReference type="InterPro" id="IPR023753">
    <property type="entry name" value="FAD/NAD-binding_dom"/>
</dbReference>
<evidence type="ECO:0000256" key="4">
    <source>
        <dbReference type="ARBA" id="ARBA00023002"/>
    </source>
</evidence>
<keyword evidence="2" id="KW-0285">Flavoprotein</keyword>
<dbReference type="SUPFAM" id="SSF51905">
    <property type="entry name" value="FAD/NAD(P)-binding domain"/>
    <property type="match status" value="1"/>
</dbReference>
<proteinExistence type="inferred from homology"/>
<evidence type="ECO:0000256" key="1">
    <source>
        <dbReference type="ARBA" id="ARBA00006442"/>
    </source>
</evidence>
<evidence type="ECO:0000256" key="2">
    <source>
        <dbReference type="ARBA" id="ARBA00022630"/>
    </source>
</evidence>
<accession>A0AAD7UI97</accession>
<dbReference type="Proteomes" id="UP001230188">
    <property type="component" value="Unassembled WGS sequence"/>
</dbReference>
<dbReference type="PRINTS" id="PR00368">
    <property type="entry name" value="FADPNR"/>
</dbReference>
<evidence type="ECO:0000313" key="7">
    <source>
        <dbReference type="Proteomes" id="UP001230188"/>
    </source>
</evidence>
<name>A0AAD7UI97_9STRA</name>
<keyword evidence="3" id="KW-0274">FAD</keyword>
<dbReference type="PANTHER" id="PTHR43735">
    <property type="entry name" value="APOPTOSIS-INDUCING FACTOR 1"/>
    <property type="match status" value="1"/>
</dbReference>
<dbReference type="EMBL" id="JAQMWT010000315">
    <property type="protein sequence ID" value="KAJ8605440.1"/>
    <property type="molecule type" value="Genomic_DNA"/>
</dbReference>
<organism evidence="6 7">
    <name type="scientific">Chrysophaeum taylorii</name>
    <dbReference type="NCBI Taxonomy" id="2483200"/>
    <lineage>
        <taxon>Eukaryota</taxon>
        <taxon>Sar</taxon>
        <taxon>Stramenopiles</taxon>
        <taxon>Ochrophyta</taxon>
        <taxon>Pelagophyceae</taxon>
        <taxon>Pelagomonadales</taxon>
        <taxon>Pelagomonadaceae</taxon>
        <taxon>Chrysophaeum</taxon>
    </lineage>
</organism>
<comment type="caution">
    <text evidence="6">The sequence shown here is derived from an EMBL/GenBank/DDBJ whole genome shotgun (WGS) entry which is preliminary data.</text>
</comment>
<dbReference type="Pfam" id="PF07992">
    <property type="entry name" value="Pyr_redox_2"/>
    <property type="match status" value="1"/>
</dbReference>
<sequence>MTVVVVLGGSFAGLQVALELSGRVEVVLVDPRDYWEFTPSIHTALCGDRDPSQLLTPLDGFLAKVKFVQAAATRVGEKSVFLSNGQEVGFDFLVVATGCSYPEPVRAIEPTREKRLAALDAARARLRNKKVVVVGGGAVGVEVAGELGSNCILATNARELVPDCPEATRTKALSTLLAMGVRVVLECRVAEGEEGKCELRTKDGVVETIEGVECLWCFGGKPNASFMPPELLDARGFVKIDEGSRRCTPTIYAVGDVAAKPDAQRLASYAHLEGEYVAHHILSSSSSEGGNNNTAPYAPPPRFVALSFGPTNGAFVYDATPLPIPGRAIPYLKALIERWFIRLLPMPYAILKLLPGDPKARAWAKKQHKSTPAVAVATT</sequence>
<protein>
    <recommendedName>
        <fullName evidence="5">FAD/NAD(P)-binding domain-containing protein</fullName>
    </recommendedName>
</protein>
<evidence type="ECO:0000259" key="5">
    <source>
        <dbReference type="Pfam" id="PF07992"/>
    </source>
</evidence>
<dbReference type="GO" id="GO:0004174">
    <property type="term" value="F:electron-transferring-flavoprotein dehydrogenase activity"/>
    <property type="evidence" value="ECO:0007669"/>
    <property type="project" value="TreeGrafter"/>
</dbReference>
<gene>
    <name evidence="6" type="ORF">CTAYLR_003324</name>
</gene>
<dbReference type="PANTHER" id="PTHR43735:SF3">
    <property type="entry name" value="FERROPTOSIS SUPPRESSOR PROTEIN 1"/>
    <property type="match status" value="1"/>
</dbReference>
<keyword evidence="7" id="KW-1185">Reference proteome</keyword>